<protein>
    <submittedName>
        <fullName evidence="2">Uncharacterized protein</fullName>
    </submittedName>
</protein>
<keyword evidence="1" id="KW-0812">Transmembrane</keyword>
<organism evidence="2 3">
    <name type="scientific">Paraburkholderia fungorum</name>
    <dbReference type="NCBI Taxonomy" id="134537"/>
    <lineage>
        <taxon>Bacteria</taxon>
        <taxon>Pseudomonadati</taxon>
        <taxon>Pseudomonadota</taxon>
        <taxon>Betaproteobacteria</taxon>
        <taxon>Burkholderiales</taxon>
        <taxon>Burkholderiaceae</taxon>
        <taxon>Paraburkholderia</taxon>
    </lineage>
</organism>
<gene>
    <name evidence="2" type="ORF">SAMN05443245_0871</name>
</gene>
<dbReference type="AlphaFoldDB" id="A0A1H0ZVN9"/>
<keyword evidence="1" id="KW-1133">Transmembrane helix</keyword>
<keyword evidence="1" id="KW-0472">Membrane</keyword>
<keyword evidence="3" id="KW-1185">Reference proteome</keyword>
<accession>A0A1H0ZVN9</accession>
<evidence type="ECO:0000256" key="1">
    <source>
        <dbReference type="SAM" id="Phobius"/>
    </source>
</evidence>
<evidence type="ECO:0000313" key="3">
    <source>
        <dbReference type="Proteomes" id="UP000183487"/>
    </source>
</evidence>
<evidence type="ECO:0000313" key="2">
    <source>
        <dbReference type="EMBL" id="SDQ31429.1"/>
    </source>
</evidence>
<proteinExistence type="predicted"/>
<reference evidence="3" key="1">
    <citation type="submission" date="2016-10" db="EMBL/GenBank/DDBJ databases">
        <authorList>
            <person name="Varghese N."/>
        </authorList>
    </citation>
    <scope>NUCLEOTIDE SEQUENCE [LARGE SCALE GENOMIC DNA]</scope>
    <source>
        <strain evidence="3">GAS106B</strain>
    </source>
</reference>
<sequence>MNGFAWAMLIFAGMVGALLFVAIGAVLLALLLASASDRLTRNDDDHRG</sequence>
<dbReference type="RefSeq" id="WP_171910193.1">
    <property type="nucleotide sequence ID" value="NZ_FNKP01000001.1"/>
</dbReference>
<dbReference type="EMBL" id="FNKP01000001">
    <property type="protein sequence ID" value="SDQ31429.1"/>
    <property type="molecule type" value="Genomic_DNA"/>
</dbReference>
<feature type="transmembrane region" description="Helical" evidence="1">
    <location>
        <begin position="6"/>
        <end position="32"/>
    </location>
</feature>
<dbReference type="Proteomes" id="UP000183487">
    <property type="component" value="Unassembled WGS sequence"/>
</dbReference>
<name>A0A1H0ZVN9_9BURK</name>